<dbReference type="EMBL" id="LT594502">
    <property type="protein sequence ID" value="SBT80658.1"/>
    <property type="molecule type" value="Genomic_DNA"/>
</dbReference>
<reference evidence="2 3" key="1">
    <citation type="submission" date="2016-06" db="EMBL/GenBank/DDBJ databases">
        <authorList>
            <consortium name="Pathogen Informatics"/>
        </authorList>
    </citation>
    <scope>NUCLEOTIDE SEQUENCE [LARGE SCALE GENOMIC DNA]</scope>
    <source>
        <strain evidence="2">PmlGA01</strain>
    </source>
</reference>
<name>A0A1C3L268_PLAMA</name>
<dbReference type="Proteomes" id="UP000219799">
    <property type="component" value="Chromosome 14"/>
</dbReference>
<feature type="compositionally biased region" description="Basic and acidic residues" evidence="1">
    <location>
        <begin position="259"/>
        <end position="268"/>
    </location>
</feature>
<feature type="compositionally biased region" description="Polar residues" evidence="1">
    <location>
        <begin position="126"/>
        <end position="135"/>
    </location>
</feature>
<organism evidence="2 3">
    <name type="scientific">Plasmodium malariae</name>
    <dbReference type="NCBI Taxonomy" id="5858"/>
    <lineage>
        <taxon>Eukaryota</taxon>
        <taxon>Sar</taxon>
        <taxon>Alveolata</taxon>
        <taxon>Apicomplexa</taxon>
        <taxon>Aconoidasida</taxon>
        <taxon>Haemosporida</taxon>
        <taxon>Plasmodiidae</taxon>
        <taxon>Plasmodium</taxon>
        <taxon>Plasmodium (Plasmodium)</taxon>
    </lineage>
</organism>
<feature type="non-terminal residue" evidence="2">
    <location>
        <position position="368"/>
    </location>
</feature>
<evidence type="ECO:0000313" key="2">
    <source>
        <dbReference type="EMBL" id="SBT80658.1"/>
    </source>
</evidence>
<dbReference type="VEuPathDB" id="PlasmoDB:PmUG01_14029800"/>
<feature type="compositionally biased region" description="Low complexity" evidence="1">
    <location>
        <begin position="136"/>
        <end position="167"/>
    </location>
</feature>
<feature type="region of interest" description="Disordered" evidence="1">
    <location>
        <begin position="259"/>
        <end position="281"/>
    </location>
</feature>
<gene>
    <name evidence="2" type="primary">PmlGA01_140015200</name>
    <name evidence="2" type="ORF">PMLGA01_140015200</name>
</gene>
<feature type="region of interest" description="Disordered" evidence="1">
    <location>
        <begin position="124"/>
        <end position="167"/>
    </location>
</feature>
<accession>A0A1C3L268</accession>
<evidence type="ECO:0000313" key="3">
    <source>
        <dbReference type="Proteomes" id="UP000219799"/>
    </source>
</evidence>
<dbReference type="AlphaFoldDB" id="A0A1C3L268"/>
<sequence>MSTERSEILVEDKSSLFKKRRKKCKITRKRKKIKLYYKRKSQEKKKKNYKIFKNNTKITKRRKLKKSYKNINFVMQNDNLMKLIQIDASEESIRYYEQAGYEDSIVACHVEKIKMELCSRKENAYSGYTSPNENKNGTTRINGSGGSSSNNGISGRGNHSRSSSRCSSDICIGRTDGFTCVHDDRGNEKGNVVNISKEIVRTAENCKSNSSSPGSTSYPSNHFNLSTQKKTEFFKAKKNNCATCIATTISTKKHFLQTDRLRENDKRSRNGQKKRLHGESDSTVLKCEEEYASNVNRVKSIIDEMPIQEYKIVEKENTTTYKSSSDRATSCDDMNYVHVILQYEQEGKRKNLIFEKSQNKVCAIREEV</sequence>
<protein>
    <submittedName>
        <fullName evidence="2">Uncharacterized protein</fullName>
    </submittedName>
</protein>
<evidence type="ECO:0000256" key="1">
    <source>
        <dbReference type="SAM" id="MobiDB-lite"/>
    </source>
</evidence>
<proteinExistence type="predicted"/>